<evidence type="ECO:0000313" key="2">
    <source>
        <dbReference type="Proteomes" id="UP001205560"/>
    </source>
</evidence>
<dbReference type="RefSeq" id="WP_258846487.1">
    <property type="nucleotide sequence ID" value="NZ_JANUGX010000019.1"/>
</dbReference>
<keyword evidence="2" id="KW-1185">Reference proteome</keyword>
<gene>
    <name evidence="1" type="ORF">NX782_16065</name>
</gene>
<name>A0ABT2A9C3_9BURK</name>
<dbReference type="EMBL" id="JANUGX010000019">
    <property type="protein sequence ID" value="MCS0590710.1"/>
    <property type="molecule type" value="Genomic_DNA"/>
</dbReference>
<dbReference type="SUPFAM" id="SSF56784">
    <property type="entry name" value="HAD-like"/>
    <property type="match status" value="1"/>
</dbReference>
<comment type="caution">
    <text evidence="1">The sequence shown here is derived from an EMBL/GenBank/DDBJ whole genome shotgun (WGS) entry which is preliminary data.</text>
</comment>
<proteinExistence type="predicted"/>
<reference evidence="1 2" key="1">
    <citation type="submission" date="2022-08" db="EMBL/GenBank/DDBJ databases">
        <title>Reclassification of Massilia species as members of the genera Telluria, Duganella, Pseudoduganella, Mokoshia gen. nov. and Zemynaea gen. nov. using orthogonal and non-orthogonal genome-based approaches.</title>
        <authorList>
            <person name="Bowman J.P."/>
        </authorList>
    </citation>
    <scope>NUCLEOTIDE SEQUENCE [LARGE SCALE GENOMIC DNA]</scope>
    <source>
        <strain evidence="1 2">LMG 28164</strain>
    </source>
</reference>
<dbReference type="InterPro" id="IPR036412">
    <property type="entry name" value="HAD-like_sf"/>
</dbReference>
<organism evidence="1 2">
    <name type="scientific">Massilia norwichensis</name>
    <dbReference type="NCBI Taxonomy" id="1442366"/>
    <lineage>
        <taxon>Bacteria</taxon>
        <taxon>Pseudomonadati</taxon>
        <taxon>Pseudomonadota</taxon>
        <taxon>Betaproteobacteria</taxon>
        <taxon>Burkholderiales</taxon>
        <taxon>Oxalobacteraceae</taxon>
        <taxon>Telluria group</taxon>
        <taxon>Massilia</taxon>
    </lineage>
</organism>
<protein>
    <submittedName>
        <fullName evidence="1">HAD domain-containing protein</fullName>
    </submittedName>
</protein>
<evidence type="ECO:0000313" key="1">
    <source>
        <dbReference type="EMBL" id="MCS0590710.1"/>
    </source>
</evidence>
<dbReference type="Pfam" id="PF18143">
    <property type="entry name" value="HAD_SAK_2"/>
    <property type="match status" value="1"/>
</dbReference>
<dbReference type="Proteomes" id="UP001205560">
    <property type="component" value="Unassembled WGS sequence"/>
</dbReference>
<sequence length="202" mass="23277">MEKSGDMELDARPLVFLDMDDVLCLDDVHHSGQMLKIFEKKLPDYPEMWERLVDAGAAENLRQLHAEFEPVYVISSSWATYLNREQMCEALTRTKLQFLVENLHTEWRTPRALSSSRRDEIEWWLEAHRKQSQPFIIIDDSWSGTRLAYSPLALDGHVVLCRSGFGFTKKRLKEACRQLQRQRAIGGGAPLKDSNEKGGTLI</sequence>
<accession>A0ABT2A9C3</accession>